<name>A0ABR7TV59_9BACT</name>
<comment type="caution">
    <text evidence="2">The sequence shown here is derived from an EMBL/GenBank/DDBJ whole genome shotgun (WGS) entry which is preliminary data.</text>
</comment>
<reference evidence="2 3" key="1">
    <citation type="submission" date="2020-09" db="EMBL/GenBank/DDBJ databases">
        <title>Genome sequences of type strains of Chitinophaga qingshengii and Chitinophaga varians.</title>
        <authorList>
            <person name="Kittiwongwattana C."/>
        </authorList>
    </citation>
    <scope>NUCLEOTIDE SEQUENCE [LARGE SCALE GENOMIC DNA]</scope>
    <source>
        <strain evidence="2 3">JCM 30026</strain>
    </source>
</reference>
<dbReference type="InterPro" id="IPR002491">
    <property type="entry name" value="ABC_transptr_periplasmic_BD"/>
</dbReference>
<dbReference type="PROSITE" id="PS51257">
    <property type="entry name" value="PROKAR_LIPOPROTEIN"/>
    <property type="match status" value="1"/>
</dbReference>
<sequence length="336" mass="37401">MRHVFLLSALLVFLSACGPGRQQRKEGAITLTDVQGHKVVLNKPAEKVVCLFDPMMDAIFMLQMQHTLVGIPAETYADKELFIPYSLIDDRIKNKRLAIPGSNETANLESIIALKPDLVIAKHMSEGTIKALGEMSIAVYLASSEKYEQVLKELADVGQLLGATERAAELVAYTKQQFEMMQSAAAAVREKDRKKAYFTWANGRIYATTGRNSMMNDCLEFAGVSNVCTAPVDQPNVNAETLISWNPDMIVMWNDPAVLFYAKKELSAITAVKQKAIFNLMPMFFYNPHTIKSLTASMRIKAWAAGEAPETSLEEVKKMMIKYYGETNGNKLITLL</sequence>
<evidence type="ECO:0000313" key="2">
    <source>
        <dbReference type="EMBL" id="MBC9933507.1"/>
    </source>
</evidence>
<organism evidence="2 3">
    <name type="scientific">Chitinophaga qingshengii</name>
    <dbReference type="NCBI Taxonomy" id="1569794"/>
    <lineage>
        <taxon>Bacteria</taxon>
        <taxon>Pseudomonadati</taxon>
        <taxon>Bacteroidota</taxon>
        <taxon>Chitinophagia</taxon>
        <taxon>Chitinophagales</taxon>
        <taxon>Chitinophagaceae</taxon>
        <taxon>Chitinophaga</taxon>
    </lineage>
</organism>
<proteinExistence type="predicted"/>
<dbReference type="PROSITE" id="PS50983">
    <property type="entry name" value="FE_B12_PBP"/>
    <property type="match status" value="1"/>
</dbReference>
<dbReference type="RefSeq" id="WP_188090603.1">
    <property type="nucleotide sequence ID" value="NZ_JACVFC010000003.1"/>
</dbReference>
<dbReference type="Proteomes" id="UP000659124">
    <property type="component" value="Unassembled WGS sequence"/>
</dbReference>
<dbReference type="InterPro" id="IPR050902">
    <property type="entry name" value="ABC_Transporter_SBP"/>
</dbReference>
<dbReference type="PANTHER" id="PTHR30535">
    <property type="entry name" value="VITAMIN B12-BINDING PROTEIN"/>
    <property type="match status" value="1"/>
</dbReference>
<dbReference type="Gene3D" id="3.40.50.1980">
    <property type="entry name" value="Nitrogenase molybdenum iron protein domain"/>
    <property type="match status" value="2"/>
</dbReference>
<keyword evidence="3" id="KW-1185">Reference proteome</keyword>
<gene>
    <name evidence="2" type="ORF">ICL07_24170</name>
</gene>
<accession>A0ABR7TV59</accession>
<dbReference type="PANTHER" id="PTHR30535:SF34">
    <property type="entry name" value="MOLYBDATE-BINDING PROTEIN MOLA"/>
    <property type="match status" value="1"/>
</dbReference>
<evidence type="ECO:0000313" key="3">
    <source>
        <dbReference type="Proteomes" id="UP000659124"/>
    </source>
</evidence>
<dbReference type="SUPFAM" id="SSF53807">
    <property type="entry name" value="Helical backbone' metal receptor"/>
    <property type="match status" value="1"/>
</dbReference>
<dbReference type="Pfam" id="PF01497">
    <property type="entry name" value="Peripla_BP_2"/>
    <property type="match status" value="1"/>
</dbReference>
<feature type="domain" description="Fe/B12 periplasmic-binding" evidence="1">
    <location>
        <begin position="47"/>
        <end position="311"/>
    </location>
</feature>
<dbReference type="EMBL" id="JACVFC010000003">
    <property type="protein sequence ID" value="MBC9933507.1"/>
    <property type="molecule type" value="Genomic_DNA"/>
</dbReference>
<protein>
    <submittedName>
        <fullName evidence="2">ABC transporter substrate-binding protein</fullName>
    </submittedName>
</protein>
<evidence type="ECO:0000259" key="1">
    <source>
        <dbReference type="PROSITE" id="PS50983"/>
    </source>
</evidence>